<dbReference type="RefSeq" id="WP_406776748.1">
    <property type="nucleotide sequence ID" value="NZ_JBEWZG010000001.1"/>
</dbReference>
<protein>
    <submittedName>
        <fullName evidence="2">Lycopene cyclase family protein</fullName>
    </submittedName>
</protein>
<comment type="caution">
    <text evidence="2">The sequence shown here is derived from an EMBL/GenBank/DDBJ whole genome shotgun (WGS) entry which is preliminary data.</text>
</comment>
<keyword evidence="1" id="KW-1133">Transmembrane helix</keyword>
<evidence type="ECO:0000313" key="3">
    <source>
        <dbReference type="Proteomes" id="UP001623559"/>
    </source>
</evidence>
<dbReference type="Pfam" id="PF05834">
    <property type="entry name" value="Lycopene_cycl"/>
    <property type="match status" value="1"/>
</dbReference>
<keyword evidence="1" id="KW-0812">Transmembrane</keyword>
<evidence type="ECO:0000256" key="1">
    <source>
        <dbReference type="SAM" id="Phobius"/>
    </source>
</evidence>
<keyword evidence="1" id="KW-0472">Membrane</keyword>
<feature type="transmembrane region" description="Helical" evidence="1">
    <location>
        <begin position="12"/>
        <end position="30"/>
    </location>
</feature>
<proteinExistence type="predicted"/>
<organism evidence="2 3">
    <name type="scientific">Aquirufa novilacunae</name>
    <dbReference type="NCBI Taxonomy" id="3139305"/>
    <lineage>
        <taxon>Bacteria</taxon>
        <taxon>Pseudomonadati</taxon>
        <taxon>Bacteroidota</taxon>
        <taxon>Cytophagia</taxon>
        <taxon>Cytophagales</taxon>
        <taxon>Flectobacillaceae</taxon>
        <taxon>Aquirufa</taxon>
    </lineage>
</organism>
<dbReference type="SUPFAM" id="SSF51905">
    <property type="entry name" value="FAD/NAD(P)-binding domain"/>
    <property type="match status" value="1"/>
</dbReference>
<dbReference type="EMBL" id="JBEWZG010000001">
    <property type="protein sequence ID" value="MFL0205143.1"/>
    <property type="molecule type" value="Genomic_DNA"/>
</dbReference>
<accession>A0ABW8STZ7</accession>
<dbReference type="InterPro" id="IPR036188">
    <property type="entry name" value="FAD/NAD-bd_sf"/>
</dbReference>
<reference evidence="2 3" key="1">
    <citation type="submission" date="2024-07" db="EMBL/GenBank/DDBJ databases">
        <authorList>
            <person name="Pitt A."/>
            <person name="Hahn M.W."/>
        </authorList>
    </citation>
    <scope>NUCLEOTIDE SEQUENCE [LARGE SCALE GENOMIC DNA]</scope>
    <source>
        <strain evidence="2 3">2-AUSEE-184A6</strain>
    </source>
</reference>
<name>A0ABW8STZ7_9BACT</name>
<evidence type="ECO:0000313" key="2">
    <source>
        <dbReference type="EMBL" id="MFL0205143.1"/>
    </source>
</evidence>
<sequence length="394" mass="45658">MQLPGPAYREYDFILAGGGMAGLSFAYYLSQSSLSNQRILIIDRGIRREQTFCYWSDGPSEFDFLAEKSWDSLYFHSARPSSIELSIAPYSYRKINAADWFSHIESELSKHPSIHYLQADIQSIGFQGEGSTLLTSEGSFYATKKIIDSFNPFPCELENPKHLKQHFLGWEVECNFNNFQTDSAHLFDFRVAFGNECEFMYVLPTTPRKALFEYTFFSGTLREPEFYRDKIKSYLFAYYGLTEDDYLLKEEESGIIPMRNNPNLPENLYQKHLKIGTSGGFVKSTTGYSFYRTQKFCRDLVASLEKGPSAQLVIPFKPWKIWLDEVFLQVLIDQKIAGSKVFESLFYNNKPALLLKFLQEETSWKEDLRLMWSVPTLPFVRAALKTIYRSKIKS</sequence>
<dbReference type="Proteomes" id="UP001623559">
    <property type="component" value="Unassembled WGS sequence"/>
</dbReference>
<dbReference type="Gene3D" id="3.50.50.60">
    <property type="entry name" value="FAD/NAD(P)-binding domain"/>
    <property type="match status" value="1"/>
</dbReference>
<gene>
    <name evidence="2" type="ORF">V7S74_00150</name>
</gene>